<dbReference type="Pfam" id="PF00072">
    <property type="entry name" value="Response_reg"/>
    <property type="match status" value="1"/>
</dbReference>
<feature type="region of interest" description="Disordered" evidence="11">
    <location>
        <begin position="155"/>
        <end position="219"/>
    </location>
</feature>
<feature type="domain" description="Response regulatory" evidence="13">
    <location>
        <begin position="680"/>
        <end position="796"/>
    </location>
</feature>
<dbReference type="PROSITE" id="PS50851">
    <property type="entry name" value="CHEW"/>
    <property type="match status" value="1"/>
</dbReference>
<dbReference type="PROSITE" id="PS50894">
    <property type="entry name" value="HPT"/>
    <property type="match status" value="1"/>
</dbReference>
<dbReference type="Pfam" id="PF01627">
    <property type="entry name" value="Hpt"/>
    <property type="match status" value="1"/>
</dbReference>
<comment type="function">
    <text evidence="8">Involved in the transmission of sensory signals from the chemoreceptors to the flagellar motors. CheA is autophosphorylated; it can transfer its phosphate group to either CheB or CheY.</text>
</comment>
<organism evidence="16 17">
    <name type="scientific">Paraburkholderia caballeronis</name>
    <dbReference type="NCBI Taxonomy" id="416943"/>
    <lineage>
        <taxon>Bacteria</taxon>
        <taxon>Pseudomonadati</taxon>
        <taxon>Pseudomonadota</taxon>
        <taxon>Betaproteobacteria</taxon>
        <taxon>Burkholderiales</taxon>
        <taxon>Burkholderiaceae</taxon>
        <taxon>Paraburkholderia</taxon>
    </lineage>
</organism>
<dbReference type="SUPFAM" id="SSF52172">
    <property type="entry name" value="CheY-like"/>
    <property type="match status" value="1"/>
</dbReference>
<evidence type="ECO:0000256" key="3">
    <source>
        <dbReference type="ARBA" id="ARBA00021495"/>
    </source>
</evidence>
<dbReference type="STRING" id="416943.SAMN05445871_3572"/>
<evidence type="ECO:0000313" key="17">
    <source>
        <dbReference type="Proteomes" id="UP000199120"/>
    </source>
</evidence>
<feature type="modified residue" description="4-aspartylphosphate" evidence="10">
    <location>
        <position position="729"/>
    </location>
</feature>
<feature type="modified residue" description="Phosphohistidine" evidence="9">
    <location>
        <position position="54"/>
    </location>
</feature>
<dbReference type="PROSITE" id="PS50110">
    <property type="entry name" value="RESPONSE_REGULATORY"/>
    <property type="match status" value="1"/>
</dbReference>
<feature type="domain" description="HPt" evidence="15">
    <location>
        <begin position="4"/>
        <end position="110"/>
    </location>
</feature>
<dbReference type="SMART" id="SM00448">
    <property type="entry name" value="REC"/>
    <property type="match status" value="1"/>
</dbReference>
<evidence type="ECO:0000256" key="9">
    <source>
        <dbReference type="PROSITE-ProRule" id="PRU00110"/>
    </source>
</evidence>
<gene>
    <name evidence="16" type="ORF">SAMN05192542_104604</name>
</gene>
<dbReference type="AlphaFoldDB" id="A0A1H7M3K5"/>
<feature type="compositionally biased region" description="Low complexity" evidence="11">
    <location>
        <begin position="169"/>
        <end position="185"/>
    </location>
</feature>
<evidence type="ECO:0000259" key="15">
    <source>
        <dbReference type="PROSITE" id="PS50894"/>
    </source>
</evidence>
<proteinExistence type="predicted"/>
<protein>
    <recommendedName>
        <fullName evidence="3">Chemotaxis protein CheA</fullName>
        <ecNumber evidence="2">2.7.13.3</ecNumber>
    </recommendedName>
</protein>
<dbReference type="GO" id="GO:0000155">
    <property type="term" value="F:phosphorelay sensor kinase activity"/>
    <property type="evidence" value="ECO:0007669"/>
    <property type="project" value="UniProtKB-ARBA"/>
</dbReference>
<dbReference type="InterPro" id="IPR008207">
    <property type="entry name" value="Sig_transdc_His_kin_Hpt_dom"/>
</dbReference>
<dbReference type="PROSITE" id="PS50109">
    <property type="entry name" value="HIS_KIN"/>
    <property type="match status" value="1"/>
</dbReference>
<dbReference type="InterPro" id="IPR036890">
    <property type="entry name" value="HATPase_C_sf"/>
</dbReference>
<evidence type="ECO:0000256" key="11">
    <source>
        <dbReference type="SAM" id="MobiDB-lite"/>
    </source>
</evidence>
<dbReference type="Proteomes" id="UP000199120">
    <property type="component" value="Unassembled WGS sequence"/>
</dbReference>
<dbReference type="SMART" id="SM00387">
    <property type="entry name" value="HATPase_c"/>
    <property type="match status" value="1"/>
</dbReference>
<evidence type="ECO:0000256" key="4">
    <source>
        <dbReference type="ARBA" id="ARBA00022553"/>
    </source>
</evidence>
<dbReference type="FunFam" id="3.30.565.10:FF:000016">
    <property type="entry name" value="Chemotaxis protein CheA, putative"/>
    <property type="match status" value="1"/>
</dbReference>
<dbReference type="PANTHER" id="PTHR43395:SF1">
    <property type="entry name" value="CHEMOTAXIS PROTEIN CHEA"/>
    <property type="match status" value="1"/>
</dbReference>
<dbReference type="SMART" id="SM00260">
    <property type="entry name" value="CheW"/>
    <property type="match status" value="1"/>
</dbReference>
<dbReference type="GO" id="GO:0006935">
    <property type="term" value="P:chemotaxis"/>
    <property type="evidence" value="ECO:0007669"/>
    <property type="project" value="InterPro"/>
</dbReference>
<dbReference type="Gene3D" id="3.30.565.10">
    <property type="entry name" value="Histidine kinase-like ATPase, C-terminal domain"/>
    <property type="match status" value="1"/>
</dbReference>
<dbReference type="InterPro" id="IPR003594">
    <property type="entry name" value="HATPase_dom"/>
</dbReference>
<keyword evidence="17" id="KW-1185">Reference proteome</keyword>
<evidence type="ECO:0000256" key="2">
    <source>
        <dbReference type="ARBA" id="ARBA00012438"/>
    </source>
</evidence>
<dbReference type="SMART" id="SM00073">
    <property type="entry name" value="HPT"/>
    <property type="match status" value="1"/>
</dbReference>
<evidence type="ECO:0000313" key="16">
    <source>
        <dbReference type="EMBL" id="SEL05711.1"/>
    </source>
</evidence>
<reference evidence="17" key="1">
    <citation type="submission" date="2016-10" db="EMBL/GenBank/DDBJ databases">
        <authorList>
            <person name="Varghese N."/>
            <person name="Submissions S."/>
        </authorList>
    </citation>
    <scope>NUCLEOTIDE SEQUENCE [LARGE SCALE GENOMIC DNA]</scope>
    <source>
        <strain evidence="17">LMG 26416</strain>
    </source>
</reference>
<feature type="domain" description="Histidine kinase" evidence="12">
    <location>
        <begin position="316"/>
        <end position="520"/>
    </location>
</feature>
<dbReference type="InterPro" id="IPR001789">
    <property type="entry name" value="Sig_transdc_resp-reg_receiver"/>
</dbReference>
<evidence type="ECO:0000256" key="1">
    <source>
        <dbReference type="ARBA" id="ARBA00000085"/>
    </source>
</evidence>
<dbReference type="SUPFAM" id="SSF47226">
    <property type="entry name" value="Histidine-containing phosphotransfer domain, HPT domain"/>
    <property type="match status" value="1"/>
</dbReference>
<evidence type="ECO:0000256" key="6">
    <source>
        <dbReference type="ARBA" id="ARBA00022777"/>
    </source>
</evidence>
<dbReference type="Gene3D" id="1.20.120.160">
    <property type="entry name" value="HPT domain"/>
    <property type="match status" value="1"/>
</dbReference>
<evidence type="ECO:0000256" key="5">
    <source>
        <dbReference type="ARBA" id="ARBA00022679"/>
    </source>
</evidence>
<dbReference type="PRINTS" id="PR00344">
    <property type="entry name" value="BCTRLSENSOR"/>
</dbReference>
<feature type="domain" description="CheW-like" evidence="14">
    <location>
        <begin position="522"/>
        <end position="658"/>
    </location>
</feature>
<dbReference type="InterPro" id="IPR004358">
    <property type="entry name" value="Sig_transdc_His_kin-like_C"/>
</dbReference>
<dbReference type="Gene3D" id="3.40.50.2300">
    <property type="match status" value="1"/>
</dbReference>
<evidence type="ECO:0000256" key="8">
    <source>
        <dbReference type="ARBA" id="ARBA00035100"/>
    </source>
</evidence>
<dbReference type="Gene3D" id="2.30.30.40">
    <property type="entry name" value="SH3 Domains"/>
    <property type="match status" value="1"/>
</dbReference>
<accession>A0A1H7M3K5</accession>
<evidence type="ECO:0000259" key="12">
    <source>
        <dbReference type="PROSITE" id="PS50109"/>
    </source>
</evidence>
<dbReference type="InterPro" id="IPR051315">
    <property type="entry name" value="Bact_Chemotaxis_CheA"/>
</dbReference>
<evidence type="ECO:0000259" key="13">
    <source>
        <dbReference type="PROSITE" id="PS50110"/>
    </source>
</evidence>
<dbReference type="RefSeq" id="WP_090547439.1">
    <property type="nucleotide sequence ID" value="NZ_FNSR01000002.1"/>
</dbReference>
<dbReference type="Pfam" id="PF01584">
    <property type="entry name" value="CheW"/>
    <property type="match status" value="1"/>
</dbReference>
<dbReference type="EMBL" id="FOAJ01000004">
    <property type="protein sequence ID" value="SEL05711.1"/>
    <property type="molecule type" value="Genomic_DNA"/>
</dbReference>
<dbReference type="InterPro" id="IPR036641">
    <property type="entry name" value="HPT_dom_sf"/>
</dbReference>
<keyword evidence="6 16" id="KW-0418">Kinase</keyword>
<dbReference type="SUPFAM" id="SSF55874">
    <property type="entry name" value="ATPase domain of HSP90 chaperone/DNA topoisomerase II/histidine kinase"/>
    <property type="match status" value="1"/>
</dbReference>
<keyword evidence="4 10" id="KW-0597">Phosphoprotein</keyword>
<keyword evidence="5" id="KW-0808">Transferase</keyword>
<dbReference type="PANTHER" id="PTHR43395">
    <property type="entry name" value="SENSOR HISTIDINE KINASE CHEA"/>
    <property type="match status" value="1"/>
</dbReference>
<dbReference type="OrthoDB" id="9803176at2"/>
<evidence type="ECO:0000256" key="10">
    <source>
        <dbReference type="PROSITE-ProRule" id="PRU00169"/>
    </source>
</evidence>
<name>A0A1H7M3K5_9BURK</name>
<dbReference type="SUPFAM" id="SSF50341">
    <property type="entry name" value="CheW-like"/>
    <property type="match status" value="1"/>
</dbReference>
<comment type="catalytic activity">
    <reaction evidence="1">
        <text>ATP + protein L-histidine = ADP + protein N-phospho-L-histidine.</text>
        <dbReference type="EC" id="2.7.13.3"/>
    </reaction>
</comment>
<evidence type="ECO:0000259" key="14">
    <source>
        <dbReference type="PROSITE" id="PS50851"/>
    </source>
</evidence>
<dbReference type="InterPro" id="IPR002545">
    <property type="entry name" value="CheW-lke_dom"/>
</dbReference>
<keyword evidence="7" id="KW-0902">Two-component regulatory system</keyword>
<dbReference type="EC" id="2.7.13.3" evidence="2"/>
<dbReference type="InterPro" id="IPR036061">
    <property type="entry name" value="CheW-like_dom_sf"/>
</dbReference>
<dbReference type="Pfam" id="PF02518">
    <property type="entry name" value="HATPase_c"/>
    <property type="match status" value="1"/>
</dbReference>
<dbReference type="InterPro" id="IPR005467">
    <property type="entry name" value="His_kinase_dom"/>
</dbReference>
<dbReference type="InterPro" id="IPR011006">
    <property type="entry name" value="CheY-like_superfamily"/>
</dbReference>
<sequence length="797" mass="85126">MSFDPEFLRLLQETFQAELAEQLQHITDGLLSLEKLADGNERQEALNSVFRCAHNIKGAARSVDATGIADLAHQLESLFSALRAGRPVEPGLIDLSLQCVDALRELADAGLSGAAPPALLLRLGEAVANGAPVAEGASRAGGDGMTAAAVDETAFGLPPAATPSPPSPSASASPISPAAPTAHTSMPAAGSEATPDSAQASPPPRERAAPSGGVDHGDIVRVPSSRLQHISALAEDLQLAKIAMGEHFQEVQRLERGLGRLEAQLRRWGDARHATAHAQAVADAGTRRVAGETLPKLVQLRRETATLGKAMRATVNRTNHLSSALQGTLRVLQMVPVANLLRPMARMVRDIGRELGKEAELHVSGDQIEVDRPVLDGLRDPLMHLLRNAIDHGLEPPDARRAAAKEETGHIWIDVATAGSQVVLRIRDDGRGIDAGQVGAIALRKQLIQADELERLDDDARLALIFRPGFSSKDTVTDLSGRGVGLDVVMANLRKLKGSVRLDTVPGRGTTFTLELPLTLSTDRGLHVRVGGEHLLIPSITVDRVVEIGRAEVIEVAGSQALMLAGQPVPLRDLAATLRLPAREQAAADARLQVVVVSKGWARVAFVVDDVLGEREIVIKRLPPPLHSVPNIGGATLNGNGEIMMVLQADDLVENALRLGGETLAPHQEAAGTEAARVRHILVCDDSITTRTLQKNLLESKGYRVTLATDGQMGWELLQDGDFDIVITDIEMPRLTGFELTGRIRHSERHGELPVIVVSSLAREEDRLRGIEAGADAYIVKGEFESQALLDALHQLI</sequence>
<dbReference type="CDD" id="cd00088">
    <property type="entry name" value="HPT"/>
    <property type="match status" value="1"/>
</dbReference>
<evidence type="ECO:0000256" key="7">
    <source>
        <dbReference type="ARBA" id="ARBA00023012"/>
    </source>
</evidence>